<proteinExistence type="inferred from homology"/>
<name>A0A0C3FG54_PILCF</name>
<sequence length="159" mass="17313">QTTESLAADILSTLYAADTNDEHLIRRLQNVVHETGWYEDLAAAVLTGLENALKAEAPMGQAMKDAYEKATQIVADVLEFAKEHPVFCAVVALGILVILAPWAIEAVGFGELGPIEGTFAAWWQSRYAGYVPAGSLFSFFQRLGMVWRPKLVTSPAMAI</sequence>
<dbReference type="EMBL" id="KN832991">
    <property type="protein sequence ID" value="KIM83390.1"/>
    <property type="molecule type" value="Genomic_DNA"/>
</dbReference>
<protein>
    <submittedName>
        <fullName evidence="7">Uncharacterized protein</fullName>
    </submittedName>
</protein>
<evidence type="ECO:0000313" key="8">
    <source>
        <dbReference type="Proteomes" id="UP000054166"/>
    </source>
</evidence>
<dbReference type="OrthoDB" id="440424at2759"/>
<comment type="similarity">
    <text evidence="2">Belongs to the IFI6/IFI27 family.</text>
</comment>
<dbReference type="HOGENOM" id="CLU_086437_0_0_1"/>
<feature type="transmembrane region" description="Helical" evidence="6">
    <location>
        <begin position="86"/>
        <end position="104"/>
    </location>
</feature>
<comment type="subcellular location">
    <subcellularLocation>
        <location evidence="1">Membrane</location>
        <topology evidence="1">Multi-pass membrane protein</topology>
    </subcellularLocation>
</comment>
<reference evidence="7 8" key="1">
    <citation type="submission" date="2014-04" db="EMBL/GenBank/DDBJ databases">
        <authorList>
            <consortium name="DOE Joint Genome Institute"/>
            <person name="Kuo A."/>
            <person name="Tarkka M."/>
            <person name="Buscot F."/>
            <person name="Kohler A."/>
            <person name="Nagy L.G."/>
            <person name="Floudas D."/>
            <person name="Copeland A."/>
            <person name="Barry K.W."/>
            <person name="Cichocki N."/>
            <person name="Veneault-Fourrey C."/>
            <person name="LaButti K."/>
            <person name="Lindquist E.A."/>
            <person name="Lipzen A."/>
            <person name="Lundell T."/>
            <person name="Morin E."/>
            <person name="Murat C."/>
            <person name="Sun H."/>
            <person name="Tunlid A."/>
            <person name="Henrissat B."/>
            <person name="Grigoriev I.V."/>
            <person name="Hibbett D.S."/>
            <person name="Martin F."/>
            <person name="Nordberg H.P."/>
            <person name="Cantor M.N."/>
            <person name="Hua S.X."/>
        </authorList>
    </citation>
    <scope>NUCLEOTIDE SEQUENCE [LARGE SCALE GENOMIC DNA]</scope>
    <source>
        <strain evidence="7 8">F 1598</strain>
    </source>
</reference>
<dbReference type="AlphaFoldDB" id="A0A0C3FG54"/>
<evidence type="ECO:0000313" key="7">
    <source>
        <dbReference type="EMBL" id="KIM83390.1"/>
    </source>
</evidence>
<evidence type="ECO:0000256" key="3">
    <source>
        <dbReference type="ARBA" id="ARBA00022692"/>
    </source>
</evidence>
<dbReference type="InterPro" id="IPR038213">
    <property type="entry name" value="IFI6/IFI27-like_sf"/>
</dbReference>
<dbReference type="GO" id="GO:0016020">
    <property type="term" value="C:membrane"/>
    <property type="evidence" value="ECO:0007669"/>
    <property type="project" value="UniProtKB-SubCell"/>
</dbReference>
<dbReference type="InterPro" id="IPR009311">
    <property type="entry name" value="IFI6/IFI27-like"/>
</dbReference>
<dbReference type="Proteomes" id="UP000054166">
    <property type="component" value="Unassembled WGS sequence"/>
</dbReference>
<organism evidence="7 8">
    <name type="scientific">Piloderma croceum (strain F 1598)</name>
    <dbReference type="NCBI Taxonomy" id="765440"/>
    <lineage>
        <taxon>Eukaryota</taxon>
        <taxon>Fungi</taxon>
        <taxon>Dikarya</taxon>
        <taxon>Basidiomycota</taxon>
        <taxon>Agaricomycotina</taxon>
        <taxon>Agaricomycetes</taxon>
        <taxon>Agaricomycetidae</taxon>
        <taxon>Atheliales</taxon>
        <taxon>Atheliaceae</taxon>
        <taxon>Piloderma</taxon>
    </lineage>
</organism>
<feature type="non-terminal residue" evidence="7">
    <location>
        <position position="1"/>
    </location>
</feature>
<gene>
    <name evidence="7" type="ORF">PILCRDRAFT_69592</name>
</gene>
<evidence type="ECO:0000256" key="6">
    <source>
        <dbReference type="SAM" id="Phobius"/>
    </source>
</evidence>
<reference evidence="8" key="2">
    <citation type="submission" date="2015-01" db="EMBL/GenBank/DDBJ databases">
        <title>Evolutionary Origins and Diversification of the Mycorrhizal Mutualists.</title>
        <authorList>
            <consortium name="DOE Joint Genome Institute"/>
            <consortium name="Mycorrhizal Genomics Consortium"/>
            <person name="Kohler A."/>
            <person name="Kuo A."/>
            <person name="Nagy L.G."/>
            <person name="Floudas D."/>
            <person name="Copeland A."/>
            <person name="Barry K.W."/>
            <person name="Cichocki N."/>
            <person name="Veneault-Fourrey C."/>
            <person name="LaButti K."/>
            <person name="Lindquist E.A."/>
            <person name="Lipzen A."/>
            <person name="Lundell T."/>
            <person name="Morin E."/>
            <person name="Murat C."/>
            <person name="Riley R."/>
            <person name="Ohm R."/>
            <person name="Sun H."/>
            <person name="Tunlid A."/>
            <person name="Henrissat B."/>
            <person name="Grigoriev I.V."/>
            <person name="Hibbett D.S."/>
            <person name="Martin F."/>
        </authorList>
    </citation>
    <scope>NUCLEOTIDE SEQUENCE [LARGE SCALE GENOMIC DNA]</scope>
    <source>
        <strain evidence="8">F 1598</strain>
    </source>
</reference>
<dbReference type="Pfam" id="PF06140">
    <property type="entry name" value="Ifi-6-16"/>
    <property type="match status" value="1"/>
</dbReference>
<dbReference type="InParanoid" id="A0A0C3FG54"/>
<evidence type="ECO:0000256" key="2">
    <source>
        <dbReference type="ARBA" id="ARBA00007262"/>
    </source>
</evidence>
<keyword evidence="5 6" id="KW-0472">Membrane</keyword>
<evidence type="ECO:0000256" key="1">
    <source>
        <dbReference type="ARBA" id="ARBA00004141"/>
    </source>
</evidence>
<evidence type="ECO:0000256" key="5">
    <source>
        <dbReference type="ARBA" id="ARBA00023136"/>
    </source>
</evidence>
<keyword evidence="3 6" id="KW-0812">Transmembrane</keyword>
<feature type="transmembrane region" description="Helical" evidence="6">
    <location>
        <begin position="127"/>
        <end position="147"/>
    </location>
</feature>
<accession>A0A0C3FG54</accession>
<dbReference type="Gene3D" id="6.10.110.10">
    <property type="match status" value="1"/>
</dbReference>
<keyword evidence="4 6" id="KW-1133">Transmembrane helix</keyword>
<evidence type="ECO:0000256" key="4">
    <source>
        <dbReference type="ARBA" id="ARBA00022989"/>
    </source>
</evidence>
<keyword evidence="8" id="KW-1185">Reference proteome</keyword>